<dbReference type="PROSITE" id="PS50011">
    <property type="entry name" value="PROTEIN_KINASE_DOM"/>
    <property type="match status" value="1"/>
</dbReference>
<keyword evidence="6 7" id="KW-0067">ATP-binding</keyword>
<accession>A0A7K1UWG7</accession>
<dbReference type="Proteomes" id="UP000466794">
    <property type="component" value="Unassembled WGS sequence"/>
</dbReference>
<dbReference type="FunFam" id="1.10.510.10:FF:000021">
    <property type="entry name" value="Serine/threonine protein kinase"/>
    <property type="match status" value="1"/>
</dbReference>
<dbReference type="CDD" id="cd14014">
    <property type="entry name" value="STKc_PknB_like"/>
    <property type="match status" value="1"/>
</dbReference>
<dbReference type="EMBL" id="WRPP01000003">
    <property type="protein sequence ID" value="MVU78724.1"/>
    <property type="molecule type" value="Genomic_DNA"/>
</dbReference>
<evidence type="ECO:0000313" key="11">
    <source>
        <dbReference type="Proteomes" id="UP000466794"/>
    </source>
</evidence>
<dbReference type="PANTHER" id="PTHR43289:SF6">
    <property type="entry name" value="SERINE_THREONINE-PROTEIN KINASE NEKL-3"/>
    <property type="match status" value="1"/>
</dbReference>
<feature type="domain" description="Protein kinase" evidence="9">
    <location>
        <begin position="19"/>
        <end position="278"/>
    </location>
</feature>
<dbReference type="InterPro" id="IPR008271">
    <property type="entry name" value="Ser/Thr_kinase_AS"/>
</dbReference>
<dbReference type="InterPro" id="IPR000719">
    <property type="entry name" value="Prot_kinase_dom"/>
</dbReference>
<evidence type="ECO:0000313" key="10">
    <source>
        <dbReference type="EMBL" id="MVU78724.1"/>
    </source>
</evidence>
<dbReference type="Pfam" id="PF00069">
    <property type="entry name" value="Pkinase"/>
    <property type="match status" value="1"/>
</dbReference>
<proteinExistence type="predicted"/>
<keyword evidence="11" id="KW-1185">Reference proteome</keyword>
<dbReference type="InterPro" id="IPR017441">
    <property type="entry name" value="Protein_kinase_ATP_BS"/>
</dbReference>
<dbReference type="InterPro" id="IPR011009">
    <property type="entry name" value="Kinase-like_dom_sf"/>
</dbReference>
<dbReference type="SMART" id="SM00220">
    <property type="entry name" value="S_TKc"/>
    <property type="match status" value="1"/>
</dbReference>
<evidence type="ECO:0000259" key="9">
    <source>
        <dbReference type="PROSITE" id="PS50011"/>
    </source>
</evidence>
<dbReference type="AlphaFoldDB" id="A0A7K1UWG7"/>
<evidence type="ECO:0000256" key="5">
    <source>
        <dbReference type="ARBA" id="ARBA00022777"/>
    </source>
</evidence>
<dbReference type="Gene3D" id="3.30.200.20">
    <property type="entry name" value="Phosphorylase Kinase, domain 1"/>
    <property type="match status" value="1"/>
</dbReference>
<dbReference type="GO" id="GO:0004674">
    <property type="term" value="F:protein serine/threonine kinase activity"/>
    <property type="evidence" value="ECO:0007669"/>
    <property type="project" value="UniProtKB-KW"/>
</dbReference>
<feature type="region of interest" description="Disordered" evidence="8">
    <location>
        <begin position="371"/>
        <end position="486"/>
    </location>
</feature>
<evidence type="ECO:0000256" key="2">
    <source>
        <dbReference type="ARBA" id="ARBA00022527"/>
    </source>
</evidence>
<feature type="compositionally biased region" description="Gly residues" evidence="8">
    <location>
        <begin position="469"/>
        <end position="478"/>
    </location>
</feature>
<keyword evidence="2" id="KW-0723">Serine/threonine-protein kinase</keyword>
<comment type="caution">
    <text evidence="10">The sequence shown here is derived from an EMBL/GenBank/DDBJ whole genome shotgun (WGS) entry which is preliminary data.</text>
</comment>
<dbReference type="EC" id="2.7.11.1" evidence="1"/>
<feature type="binding site" evidence="7">
    <location>
        <position position="48"/>
    </location>
    <ligand>
        <name>ATP</name>
        <dbReference type="ChEBI" id="CHEBI:30616"/>
    </ligand>
</feature>
<name>A0A7K1UWG7_9NOCA</name>
<keyword evidence="4 7" id="KW-0547">Nucleotide-binding</keyword>
<gene>
    <name evidence="10" type="ORF">GPX89_15910</name>
</gene>
<dbReference type="PANTHER" id="PTHR43289">
    <property type="entry name" value="MITOGEN-ACTIVATED PROTEIN KINASE KINASE KINASE 20-RELATED"/>
    <property type="match status" value="1"/>
</dbReference>
<protein>
    <recommendedName>
        <fullName evidence="1">non-specific serine/threonine protein kinase</fullName>
        <ecNumber evidence="1">2.7.11.1</ecNumber>
    </recommendedName>
</protein>
<evidence type="ECO:0000256" key="4">
    <source>
        <dbReference type="ARBA" id="ARBA00022741"/>
    </source>
</evidence>
<reference evidence="10 11" key="1">
    <citation type="submission" date="2019-12" db="EMBL/GenBank/DDBJ databases">
        <title>Nocardia sp. nov. ET3-3 isolated from soil.</title>
        <authorList>
            <person name="Kanchanasin P."/>
            <person name="Tanasupawat S."/>
            <person name="Yuki M."/>
            <person name="Kudo T."/>
        </authorList>
    </citation>
    <scope>NUCLEOTIDE SEQUENCE [LARGE SCALE GENOMIC DNA]</scope>
    <source>
        <strain evidence="10 11">ET3-3</strain>
    </source>
</reference>
<keyword evidence="5 10" id="KW-0418">Kinase</keyword>
<dbReference type="PROSITE" id="PS00107">
    <property type="entry name" value="PROTEIN_KINASE_ATP"/>
    <property type="match status" value="1"/>
</dbReference>
<dbReference type="Gene3D" id="1.10.510.10">
    <property type="entry name" value="Transferase(Phosphotransferase) domain 1"/>
    <property type="match status" value="1"/>
</dbReference>
<keyword evidence="3" id="KW-0808">Transferase</keyword>
<dbReference type="SUPFAM" id="SSF56112">
    <property type="entry name" value="Protein kinase-like (PK-like)"/>
    <property type="match status" value="1"/>
</dbReference>
<dbReference type="GO" id="GO:0005524">
    <property type="term" value="F:ATP binding"/>
    <property type="evidence" value="ECO:0007669"/>
    <property type="project" value="UniProtKB-UniRule"/>
</dbReference>
<evidence type="ECO:0000256" key="3">
    <source>
        <dbReference type="ARBA" id="ARBA00022679"/>
    </source>
</evidence>
<sequence>MRRTLARGLLMGDRRFGPYRLENLLGNGGTGQVWRAHDTRTERTVALKLLAREFAADDVYRQRFQREARTAARLNEPHVVPIHTFGEHDGQLFIDMAYVDGSDLGKLLRTRGRLPPATAVDLVSQVAGALDEAHRRGLVHRDVKPSNIIVTPNGFAYLIDFGTVQQRGLTTITGQNLVVGTPAYMAPERFTGTAGPSSDIYSLACVLYESLTGRRPFPESDAPGQMHAHLTADPPHLTDIDPALPRELDRIVTRALAKNPNERYATAGAFAAAARTAVTLAAAAPVPPAAATKRFTAVQARVPDRVLGAEEGAPVAVAGAADPTPTVPGRVRVETARSPGFPRRFAAGVAIAAVLIGAGSGWAVWRADQHTAPQPVPSSQPPAATSSRQTTTTAPRATRPDNTGSTNPQPAPPPSTTETPQLSTTAPPSSQPSTAAPQPNATTVPTTLPFPLPGDLTPPGRQNGDQPDGNGGGPGNGRGKPTKKPH</sequence>
<organism evidence="10 11">
    <name type="scientific">Nocardia terrae</name>
    <dbReference type="NCBI Taxonomy" id="2675851"/>
    <lineage>
        <taxon>Bacteria</taxon>
        <taxon>Bacillati</taxon>
        <taxon>Actinomycetota</taxon>
        <taxon>Actinomycetes</taxon>
        <taxon>Mycobacteriales</taxon>
        <taxon>Nocardiaceae</taxon>
        <taxon>Nocardia</taxon>
    </lineage>
</organism>
<evidence type="ECO:0000256" key="1">
    <source>
        <dbReference type="ARBA" id="ARBA00012513"/>
    </source>
</evidence>
<feature type="compositionally biased region" description="Low complexity" evidence="8">
    <location>
        <begin position="419"/>
        <end position="449"/>
    </location>
</feature>
<evidence type="ECO:0000256" key="8">
    <source>
        <dbReference type="SAM" id="MobiDB-lite"/>
    </source>
</evidence>
<evidence type="ECO:0000256" key="6">
    <source>
        <dbReference type="ARBA" id="ARBA00022840"/>
    </source>
</evidence>
<feature type="compositionally biased region" description="Low complexity" evidence="8">
    <location>
        <begin position="381"/>
        <end position="397"/>
    </location>
</feature>
<evidence type="ECO:0000256" key="7">
    <source>
        <dbReference type="PROSITE-ProRule" id="PRU10141"/>
    </source>
</evidence>
<dbReference type="PROSITE" id="PS00108">
    <property type="entry name" value="PROTEIN_KINASE_ST"/>
    <property type="match status" value="1"/>
</dbReference>
<dbReference type="FunFam" id="3.30.200.20:FF:000348">
    <property type="entry name" value="Serine/threonine protein kinase"/>
    <property type="match status" value="1"/>
</dbReference>